<feature type="region of interest" description="Disordered" evidence="1">
    <location>
        <begin position="201"/>
        <end position="221"/>
    </location>
</feature>
<comment type="caution">
    <text evidence="2">The sequence shown here is derived from an EMBL/GenBank/DDBJ whole genome shotgun (WGS) entry which is preliminary data.</text>
</comment>
<proteinExistence type="predicted"/>
<protein>
    <submittedName>
        <fullName evidence="2">Uncharacterized protein</fullName>
    </submittedName>
</protein>
<keyword evidence="3" id="KW-1185">Reference proteome</keyword>
<evidence type="ECO:0000256" key="1">
    <source>
        <dbReference type="SAM" id="MobiDB-lite"/>
    </source>
</evidence>
<dbReference type="EMBL" id="JBANRG010000109">
    <property type="protein sequence ID" value="KAK7435305.1"/>
    <property type="molecule type" value="Genomic_DNA"/>
</dbReference>
<evidence type="ECO:0000313" key="2">
    <source>
        <dbReference type="EMBL" id="KAK7435305.1"/>
    </source>
</evidence>
<reference evidence="2 3" key="1">
    <citation type="submission" date="2024-01" db="EMBL/GenBank/DDBJ databases">
        <title>A draft genome for the cacao thread blight pathogen Marasmiellus scandens.</title>
        <authorList>
            <person name="Baruah I.K."/>
            <person name="Leung J."/>
            <person name="Bukari Y."/>
            <person name="Amoako-Attah I."/>
            <person name="Meinhardt L.W."/>
            <person name="Bailey B.A."/>
            <person name="Cohen S.P."/>
        </authorList>
    </citation>
    <scope>NUCLEOTIDE SEQUENCE [LARGE SCALE GENOMIC DNA]</scope>
    <source>
        <strain evidence="2 3">GH-19</strain>
    </source>
</reference>
<organism evidence="2 3">
    <name type="scientific">Marasmiellus scandens</name>
    <dbReference type="NCBI Taxonomy" id="2682957"/>
    <lineage>
        <taxon>Eukaryota</taxon>
        <taxon>Fungi</taxon>
        <taxon>Dikarya</taxon>
        <taxon>Basidiomycota</taxon>
        <taxon>Agaricomycotina</taxon>
        <taxon>Agaricomycetes</taxon>
        <taxon>Agaricomycetidae</taxon>
        <taxon>Agaricales</taxon>
        <taxon>Marasmiineae</taxon>
        <taxon>Omphalotaceae</taxon>
        <taxon>Marasmiellus</taxon>
    </lineage>
</organism>
<gene>
    <name evidence="2" type="ORF">VKT23_019750</name>
</gene>
<evidence type="ECO:0000313" key="3">
    <source>
        <dbReference type="Proteomes" id="UP001498398"/>
    </source>
</evidence>
<sequence>MVYSNPFVALEAYESSDDEEPTPIIGGIDDESVAGGDDEGEGQWRLWVDSGAMWEDEDAPVDDNPDRFTGPGFLEDMERQYDPQNQLKSKSLVLTQTEDDLLDKTALHKELISKAILQSEWRQLFWQVKCIPGQEIQVVFDIMNKILPSAQLTAAQCIDLFPLGPEGDVDDQEDILKAILDVESIPESLKPMIDESVAKKAKRFGDSPSQTPSHPESHTRVVPAPERAFQYLLSFAQSESTIPEAEEELKQILQVDSLLSAWSTAIGKASLEPGTDVQVAFQALTAMKSELIPWSLAPPSSSPQGILSSEATEAASSTRSRTTNVYHLFSAFSIPGVSGSVYLEAYLGEDPQNTPIMEFLRQHP</sequence>
<dbReference type="Proteomes" id="UP001498398">
    <property type="component" value="Unassembled WGS sequence"/>
</dbReference>
<name>A0ABR1IPU2_9AGAR</name>
<feature type="compositionally biased region" description="Acidic residues" evidence="1">
    <location>
        <begin position="28"/>
        <end position="41"/>
    </location>
</feature>
<accession>A0ABR1IPU2</accession>
<feature type="region of interest" description="Disordered" evidence="1">
    <location>
        <begin position="13"/>
        <end position="41"/>
    </location>
</feature>